<dbReference type="PANTHER" id="PTHR38479:SF2">
    <property type="entry name" value="WINGED HELIX DNA-BINDING DOMAIN-CONTAINING PROTEIN"/>
    <property type="match status" value="1"/>
</dbReference>
<name>A0ABS1NIR0_9ACTN</name>
<evidence type="ECO:0000313" key="1">
    <source>
        <dbReference type="EMBL" id="MBL1099894.1"/>
    </source>
</evidence>
<reference evidence="1 2" key="1">
    <citation type="submission" date="2021-01" db="EMBL/GenBank/DDBJ databases">
        <title>WGS of actinomycetes isolated from Thailand.</title>
        <authorList>
            <person name="Thawai C."/>
        </authorList>
    </citation>
    <scope>NUCLEOTIDE SEQUENCE [LARGE SCALE GENOMIC DNA]</scope>
    <source>
        <strain evidence="1 2">CA1R205</strain>
    </source>
</reference>
<accession>A0ABS1NIR0</accession>
<proteinExistence type="predicted"/>
<comment type="caution">
    <text evidence="1">The sequence shown here is derived from an EMBL/GenBank/DDBJ whole genome shotgun (WGS) entry which is preliminary data.</text>
</comment>
<organism evidence="1 2">
    <name type="scientific">Streptomyces coffeae</name>
    <dbReference type="NCBI Taxonomy" id="621382"/>
    <lineage>
        <taxon>Bacteria</taxon>
        <taxon>Bacillati</taxon>
        <taxon>Actinomycetota</taxon>
        <taxon>Actinomycetes</taxon>
        <taxon>Kitasatosporales</taxon>
        <taxon>Streptomycetaceae</taxon>
        <taxon>Streptomyces</taxon>
    </lineage>
</organism>
<dbReference type="EMBL" id="JAERRF010000016">
    <property type="protein sequence ID" value="MBL1099894.1"/>
    <property type="molecule type" value="Genomic_DNA"/>
</dbReference>
<dbReference type="InterPro" id="IPR009351">
    <property type="entry name" value="AlkZ-like"/>
</dbReference>
<sequence length="381" mass="41797">MRGMTHPVLGPRALNRALLERQLLLNPSASLTALETIEWLVGMQSQAPGAPYLGLWTRLDGFSFTELEKLMTERQVVRMVLMRGTVHLVSAEDALRLRPLVQPMLDRSFRQTPFARGVRGVEREELVAVAREHVRRDALGPAELRRELGARWPEADPGALVNALRLWAPLVQVPPRGLWSRGGGPRYTSVEDWLGRPMETGSPAAALEAVVLRYLAAFGPATVADVQKWCGLTGLREVLERLRPGLRIFRDEGGRELYDIPDAPLPDPGTPVAARLVADFDNLLLSHADRARVMDDAYRMRVMGVNAVVRGTILVDGFVGGIWGVDRTGKGDSATATLTVSPFVPLTADDREALEGRAARLLDATDPTAATRAVRIERPAP</sequence>
<keyword evidence="2" id="KW-1185">Reference proteome</keyword>
<dbReference type="Proteomes" id="UP000634229">
    <property type="component" value="Unassembled WGS sequence"/>
</dbReference>
<gene>
    <name evidence="1" type="ORF">JK363_25125</name>
</gene>
<evidence type="ECO:0000313" key="2">
    <source>
        <dbReference type="Proteomes" id="UP000634229"/>
    </source>
</evidence>
<dbReference type="PANTHER" id="PTHR38479">
    <property type="entry name" value="LMO0824 PROTEIN"/>
    <property type="match status" value="1"/>
</dbReference>
<protein>
    <submittedName>
        <fullName evidence="1">AlkZ family DNA glycosylase</fullName>
    </submittedName>
</protein>
<dbReference type="Pfam" id="PF06224">
    <property type="entry name" value="AlkZ-like"/>
    <property type="match status" value="1"/>
</dbReference>